<protein>
    <submittedName>
        <fullName evidence="2">DUF3791 domain-containing protein</fullName>
    </submittedName>
</protein>
<dbReference type="EMBL" id="JADIMZ010000010">
    <property type="protein sequence ID" value="MBO8431796.1"/>
    <property type="molecule type" value="Genomic_DNA"/>
</dbReference>
<proteinExistence type="predicted"/>
<name>A0A9D9H0G9_9BACT</name>
<accession>A0A9D9H0G9</accession>
<feature type="region of interest" description="Disordered" evidence="1">
    <location>
        <begin position="1"/>
        <end position="29"/>
    </location>
</feature>
<evidence type="ECO:0000313" key="2">
    <source>
        <dbReference type="EMBL" id="MBO8431796.1"/>
    </source>
</evidence>
<dbReference type="InterPro" id="IPR024269">
    <property type="entry name" value="DUF3791"/>
</dbReference>
<gene>
    <name evidence="2" type="ORF">IAB08_00675</name>
</gene>
<evidence type="ECO:0000256" key="1">
    <source>
        <dbReference type="SAM" id="MobiDB-lite"/>
    </source>
</evidence>
<dbReference type="AlphaFoldDB" id="A0A9D9H0G9"/>
<sequence length="106" mass="12551">MTKDRTENECRRLQNRHDGNGLAKDSKGDEWRELSLEEIRMGFVASCIEDVADKLGVDYSEIYRRMNAVGLIDQYVMPYYEMLHTESRENVTQGMIETLQRWEEKK</sequence>
<evidence type="ECO:0000313" key="3">
    <source>
        <dbReference type="Proteomes" id="UP000823612"/>
    </source>
</evidence>
<reference evidence="2" key="2">
    <citation type="journal article" date="2021" name="PeerJ">
        <title>Extensive microbial diversity within the chicken gut microbiome revealed by metagenomics and culture.</title>
        <authorList>
            <person name="Gilroy R."/>
            <person name="Ravi A."/>
            <person name="Getino M."/>
            <person name="Pursley I."/>
            <person name="Horton D.L."/>
            <person name="Alikhan N.F."/>
            <person name="Baker D."/>
            <person name="Gharbi K."/>
            <person name="Hall N."/>
            <person name="Watson M."/>
            <person name="Adriaenssens E.M."/>
            <person name="Foster-Nyarko E."/>
            <person name="Jarju S."/>
            <person name="Secka A."/>
            <person name="Antonio M."/>
            <person name="Oren A."/>
            <person name="Chaudhuri R.R."/>
            <person name="La Ragione R."/>
            <person name="Hildebrand F."/>
            <person name="Pallen M.J."/>
        </authorList>
    </citation>
    <scope>NUCLEOTIDE SEQUENCE</scope>
    <source>
        <strain evidence="2">2889</strain>
    </source>
</reference>
<organism evidence="2 3">
    <name type="scientific">Candidatus Pullibacteroides excrementavium</name>
    <dbReference type="NCBI Taxonomy" id="2840905"/>
    <lineage>
        <taxon>Bacteria</taxon>
        <taxon>Pseudomonadati</taxon>
        <taxon>Bacteroidota</taxon>
        <taxon>Bacteroidia</taxon>
        <taxon>Bacteroidales</taxon>
        <taxon>Candidatus Pullibacteroides</taxon>
    </lineage>
</organism>
<dbReference type="Proteomes" id="UP000823612">
    <property type="component" value="Unassembled WGS sequence"/>
</dbReference>
<dbReference type="Pfam" id="PF12668">
    <property type="entry name" value="DUF3791"/>
    <property type="match status" value="1"/>
</dbReference>
<reference evidence="2" key="1">
    <citation type="submission" date="2020-10" db="EMBL/GenBank/DDBJ databases">
        <authorList>
            <person name="Gilroy R."/>
        </authorList>
    </citation>
    <scope>NUCLEOTIDE SEQUENCE</scope>
    <source>
        <strain evidence="2">2889</strain>
    </source>
</reference>
<comment type="caution">
    <text evidence="2">The sequence shown here is derived from an EMBL/GenBank/DDBJ whole genome shotgun (WGS) entry which is preliminary data.</text>
</comment>